<dbReference type="NCBIfam" id="TIGR01066">
    <property type="entry name" value="rplM_bact"/>
    <property type="match status" value="1"/>
</dbReference>
<dbReference type="CDD" id="cd00392">
    <property type="entry name" value="Ribosomal_L13"/>
    <property type="match status" value="1"/>
</dbReference>
<evidence type="ECO:0000313" key="5">
    <source>
        <dbReference type="EnsemblProtists" id="EKX45376"/>
    </source>
</evidence>
<dbReference type="GeneID" id="17302137"/>
<dbReference type="OrthoDB" id="274622at2759"/>
<dbReference type="RefSeq" id="XP_005832356.1">
    <property type="nucleotide sequence ID" value="XM_005832299.1"/>
</dbReference>
<dbReference type="KEGG" id="gtt:GUITHDRAFT_71349"/>
<dbReference type="GO" id="GO:0005762">
    <property type="term" value="C:mitochondrial large ribosomal subunit"/>
    <property type="evidence" value="ECO:0007669"/>
    <property type="project" value="TreeGrafter"/>
</dbReference>
<dbReference type="InterPro" id="IPR036899">
    <property type="entry name" value="Ribosomal_uL13_sf"/>
</dbReference>
<dbReference type="InterPro" id="IPR005822">
    <property type="entry name" value="Ribosomal_uL13"/>
</dbReference>
<dbReference type="GO" id="GO:0006412">
    <property type="term" value="P:translation"/>
    <property type="evidence" value="ECO:0007669"/>
    <property type="project" value="InterPro"/>
</dbReference>
<keyword evidence="3" id="KW-0687">Ribonucleoprotein</keyword>
<keyword evidence="2" id="KW-0689">Ribosomal protein</keyword>
<dbReference type="HOGENOM" id="CLU_082184_2_2_1"/>
<dbReference type="PANTHER" id="PTHR11545:SF2">
    <property type="entry name" value="LARGE RIBOSOMAL SUBUNIT PROTEIN UL13M"/>
    <property type="match status" value="1"/>
</dbReference>
<dbReference type="eggNOG" id="KOG3203">
    <property type="taxonomic scope" value="Eukaryota"/>
</dbReference>
<dbReference type="AlphaFoldDB" id="L1JA35"/>
<evidence type="ECO:0000256" key="2">
    <source>
        <dbReference type="ARBA" id="ARBA00022980"/>
    </source>
</evidence>
<dbReference type="Pfam" id="PF00572">
    <property type="entry name" value="Ribosomal_L13"/>
    <property type="match status" value="1"/>
</dbReference>
<gene>
    <name evidence="4" type="ORF">GUITHDRAFT_71349</name>
</gene>
<dbReference type="PaxDb" id="55529-EKX45376"/>
<dbReference type="EnsemblProtists" id="EKX45376">
    <property type="protein sequence ID" value="EKX45376"/>
    <property type="gene ID" value="GUITHDRAFT_71349"/>
</dbReference>
<dbReference type="SUPFAM" id="SSF52161">
    <property type="entry name" value="Ribosomal protein L13"/>
    <property type="match status" value="1"/>
</dbReference>
<keyword evidence="6" id="KW-1185">Reference proteome</keyword>
<dbReference type="GO" id="GO:0003729">
    <property type="term" value="F:mRNA binding"/>
    <property type="evidence" value="ECO:0007669"/>
    <property type="project" value="TreeGrafter"/>
</dbReference>
<dbReference type="InterPro" id="IPR005823">
    <property type="entry name" value="Ribosomal_uL13_bac-type"/>
</dbReference>
<evidence type="ECO:0000313" key="4">
    <source>
        <dbReference type="EMBL" id="EKX45376.1"/>
    </source>
</evidence>
<evidence type="ECO:0000256" key="3">
    <source>
        <dbReference type="ARBA" id="ARBA00023274"/>
    </source>
</evidence>
<dbReference type="PANTHER" id="PTHR11545">
    <property type="entry name" value="RIBOSOMAL PROTEIN L13"/>
    <property type="match status" value="1"/>
</dbReference>
<accession>L1JA35</accession>
<reference evidence="5" key="3">
    <citation type="submission" date="2016-03" db="UniProtKB">
        <authorList>
            <consortium name="EnsemblProtists"/>
        </authorList>
    </citation>
    <scope>IDENTIFICATION</scope>
</reference>
<evidence type="ECO:0000256" key="1">
    <source>
        <dbReference type="ARBA" id="ARBA00006227"/>
    </source>
</evidence>
<reference evidence="6" key="2">
    <citation type="submission" date="2012-11" db="EMBL/GenBank/DDBJ databases">
        <authorList>
            <person name="Kuo A."/>
            <person name="Curtis B.A."/>
            <person name="Tanifuji G."/>
            <person name="Burki F."/>
            <person name="Gruber A."/>
            <person name="Irimia M."/>
            <person name="Maruyama S."/>
            <person name="Arias M.C."/>
            <person name="Ball S.G."/>
            <person name="Gile G.H."/>
            <person name="Hirakawa Y."/>
            <person name="Hopkins J.F."/>
            <person name="Rensing S.A."/>
            <person name="Schmutz J."/>
            <person name="Symeonidi A."/>
            <person name="Elias M."/>
            <person name="Eveleigh R.J."/>
            <person name="Herman E.K."/>
            <person name="Klute M.J."/>
            <person name="Nakayama T."/>
            <person name="Obornik M."/>
            <person name="Reyes-Prieto A."/>
            <person name="Armbrust E.V."/>
            <person name="Aves S.J."/>
            <person name="Beiko R.G."/>
            <person name="Coutinho P."/>
            <person name="Dacks J.B."/>
            <person name="Durnford D.G."/>
            <person name="Fast N.M."/>
            <person name="Green B.R."/>
            <person name="Grisdale C."/>
            <person name="Hempe F."/>
            <person name="Henrissat B."/>
            <person name="Hoppner M.P."/>
            <person name="Ishida K.-I."/>
            <person name="Kim E."/>
            <person name="Koreny L."/>
            <person name="Kroth P.G."/>
            <person name="Liu Y."/>
            <person name="Malik S.-B."/>
            <person name="Maier U.G."/>
            <person name="McRose D."/>
            <person name="Mock T."/>
            <person name="Neilson J.A."/>
            <person name="Onodera N.T."/>
            <person name="Poole A.M."/>
            <person name="Pritham E.J."/>
            <person name="Richards T.A."/>
            <person name="Rocap G."/>
            <person name="Roy S.W."/>
            <person name="Sarai C."/>
            <person name="Schaack S."/>
            <person name="Shirato S."/>
            <person name="Slamovits C.H."/>
            <person name="Spencer D.F."/>
            <person name="Suzuki S."/>
            <person name="Worden A.Z."/>
            <person name="Zauner S."/>
            <person name="Barry K."/>
            <person name="Bell C."/>
            <person name="Bharti A.K."/>
            <person name="Crow J.A."/>
            <person name="Grimwood J."/>
            <person name="Kramer R."/>
            <person name="Lindquist E."/>
            <person name="Lucas S."/>
            <person name="Salamov A."/>
            <person name="McFadden G.I."/>
            <person name="Lane C.E."/>
            <person name="Keeling P.J."/>
            <person name="Gray M.W."/>
            <person name="Grigoriev I.V."/>
            <person name="Archibald J.M."/>
        </authorList>
    </citation>
    <scope>NUCLEOTIDE SEQUENCE</scope>
    <source>
        <strain evidence="6">CCMP2712</strain>
    </source>
</reference>
<evidence type="ECO:0008006" key="7">
    <source>
        <dbReference type="Google" id="ProtNLM"/>
    </source>
</evidence>
<dbReference type="OMA" id="HKPIYTP"/>
<sequence>MSTQAVLQYLHGADVTVSRENTFRRWWIMDARDYTLGKLASLACRLIMGKHKPIFDRSLVLGDFVIVTNAPEINVARKSQDTKLYRYHTAGYPGGLVETPYMKMLKEKPEEVIRRAISGMLPKNNLRKERMKLLRVFRTSEHPHLAEEPTIVRADLFEVLDQLPSCSLPCLDCILSLSRQIFS</sequence>
<dbReference type="EMBL" id="JH992999">
    <property type="protein sequence ID" value="EKX45376.1"/>
    <property type="molecule type" value="Genomic_DNA"/>
</dbReference>
<dbReference type="GO" id="GO:0003735">
    <property type="term" value="F:structural constituent of ribosome"/>
    <property type="evidence" value="ECO:0007669"/>
    <property type="project" value="InterPro"/>
</dbReference>
<organism evidence="4">
    <name type="scientific">Guillardia theta (strain CCMP2712)</name>
    <name type="common">Cryptophyte</name>
    <dbReference type="NCBI Taxonomy" id="905079"/>
    <lineage>
        <taxon>Eukaryota</taxon>
        <taxon>Cryptophyceae</taxon>
        <taxon>Pyrenomonadales</taxon>
        <taxon>Geminigeraceae</taxon>
        <taxon>Guillardia</taxon>
    </lineage>
</organism>
<reference evidence="4 6" key="1">
    <citation type="journal article" date="2012" name="Nature">
        <title>Algal genomes reveal evolutionary mosaicism and the fate of nucleomorphs.</title>
        <authorList>
            <consortium name="DOE Joint Genome Institute"/>
            <person name="Curtis B.A."/>
            <person name="Tanifuji G."/>
            <person name="Burki F."/>
            <person name="Gruber A."/>
            <person name="Irimia M."/>
            <person name="Maruyama S."/>
            <person name="Arias M.C."/>
            <person name="Ball S.G."/>
            <person name="Gile G.H."/>
            <person name="Hirakawa Y."/>
            <person name="Hopkins J.F."/>
            <person name="Kuo A."/>
            <person name="Rensing S.A."/>
            <person name="Schmutz J."/>
            <person name="Symeonidi A."/>
            <person name="Elias M."/>
            <person name="Eveleigh R.J."/>
            <person name="Herman E.K."/>
            <person name="Klute M.J."/>
            <person name="Nakayama T."/>
            <person name="Obornik M."/>
            <person name="Reyes-Prieto A."/>
            <person name="Armbrust E.V."/>
            <person name="Aves S.J."/>
            <person name="Beiko R.G."/>
            <person name="Coutinho P."/>
            <person name="Dacks J.B."/>
            <person name="Durnford D.G."/>
            <person name="Fast N.M."/>
            <person name="Green B.R."/>
            <person name="Grisdale C.J."/>
            <person name="Hempel F."/>
            <person name="Henrissat B."/>
            <person name="Hoppner M.P."/>
            <person name="Ishida K."/>
            <person name="Kim E."/>
            <person name="Koreny L."/>
            <person name="Kroth P.G."/>
            <person name="Liu Y."/>
            <person name="Malik S.B."/>
            <person name="Maier U.G."/>
            <person name="McRose D."/>
            <person name="Mock T."/>
            <person name="Neilson J.A."/>
            <person name="Onodera N.T."/>
            <person name="Poole A.M."/>
            <person name="Pritham E.J."/>
            <person name="Richards T.A."/>
            <person name="Rocap G."/>
            <person name="Roy S.W."/>
            <person name="Sarai C."/>
            <person name="Schaack S."/>
            <person name="Shirato S."/>
            <person name="Slamovits C.H."/>
            <person name="Spencer D.F."/>
            <person name="Suzuki S."/>
            <person name="Worden A.Z."/>
            <person name="Zauner S."/>
            <person name="Barry K."/>
            <person name="Bell C."/>
            <person name="Bharti A.K."/>
            <person name="Crow J.A."/>
            <person name="Grimwood J."/>
            <person name="Kramer R."/>
            <person name="Lindquist E."/>
            <person name="Lucas S."/>
            <person name="Salamov A."/>
            <person name="McFadden G.I."/>
            <person name="Lane C.E."/>
            <person name="Keeling P.J."/>
            <person name="Gray M.W."/>
            <person name="Grigoriev I.V."/>
            <person name="Archibald J.M."/>
        </authorList>
    </citation>
    <scope>NUCLEOTIDE SEQUENCE</scope>
    <source>
        <strain evidence="4 6">CCMP2712</strain>
    </source>
</reference>
<proteinExistence type="inferred from homology"/>
<dbReference type="STRING" id="905079.L1JA35"/>
<protein>
    <recommendedName>
        <fullName evidence="7">Large subunit ribosomal protein L13</fullName>
    </recommendedName>
</protein>
<comment type="similarity">
    <text evidence="1">Belongs to the universal ribosomal protein uL13 family.</text>
</comment>
<dbReference type="Gene3D" id="3.90.1180.10">
    <property type="entry name" value="Ribosomal protein L13"/>
    <property type="match status" value="1"/>
</dbReference>
<dbReference type="HAMAP" id="MF_01366">
    <property type="entry name" value="Ribosomal_uL13"/>
    <property type="match status" value="1"/>
</dbReference>
<dbReference type="Proteomes" id="UP000011087">
    <property type="component" value="Unassembled WGS sequence"/>
</dbReference>
<name>L1JA35_GUITC</name>
<dbReference type="GO" id="GO:0017148">
    <property type="term" value="P:negative regulation of translation"/>
    <property type="evidence" value="ECO:0007669"/>
    <property type="project" value="TreeGrafter"/>
</dbReference>
<evidence type="ECO:0000313" key="6">
    <source>
        <dbReference type="Proteomes" id="UP000011087"/>
    </source>
</evidence>